<dbReference type="GO" id="GO:0004497">
    <property type="term" value="F:monooxygenase activity"/>
    <property type="evidence" value="ECO:0007669"/>
    <property type="project" value="UniProtKB-KW"/>
</dbReference>
<proteinExistence type="inferred from homology"/>
<dbReference type="InterPro" id="IPR002403">
    <property type="entry name" value="Cyt_P450_E_grp-IV"/>
</dbReference>
<dbReference type="Gene3D" id="1.10.630.10">
    <property type="entry name" value="Cytochrome P450"/>
    <property type="match status" value="1"/>
</dbReference>
<dbReference type="PANTHER" id="PTHR24286:SF24">
    <property type="entry name" value="LANOSTEROL 14-ALPHA DEMETHYLASE"/>
    <property type="match status" value="1"/>
</dbReference>
<keyword evidence="4 8" id="KW-0479">Metal-binding</keyword>
<dbReference type="GO" id="GO:0016125">
    <property type="term" value="P:sterol metabolic process"/>
    <property type="evidence" value="ECO:0007669"/>
    <property type="project" value="TreeGrafter"/>
</dbReference>
<dbReference type="PATRIC" id="fig|632772.20.peg.5487"/>
<dbReference type="AlphaFoldDB" id="C1AV17"/>
<dbReference type="GO" id="GO:0020037">
    <property type="term" value="F:heme binding"/>
    <property type="evidence" value="ECO:0007669"/>
    <property type="project" value="InterPro"/>
</dbReference>
<dbReference type="PANTHER" id="PTHR24286">
    <property type="entry name" value="CYTOCHROME P450 26"/>
    <property type="match status" value="1"/>
</dbReference>
<name>C1AV17_RHOOB</name>
<dbReference type="PROSITE" id="PS00086">
    <property type="entry name" value="CYTOCHROME_P450"/>
    <property type="match status" value="1"/>
</dbReference>
<dbReference type="STRING" id="632772.ROP_52600"/>
<dbReference type="InterPro" id="IPR036396">
    <property type="entry name" value="Cyt_P450_sf"/>
</dbReference>
<evidence type="ECO:0000256" key="4">
    <source>
        <dbReference type="ARBA" id="ARBA00022723"/>
    </source>
</evidence>
<gene>
    <name evidence="10" type="ordered locus">ROP_52600</name>
</gene>
<dbReference type="CDD" id="cd11045">
    <property type="entry name" value="CYP136-like"/>
    <property type="match status" value="1"/>
</dbReference>
<evidence type="ECO:0000256" key="8">
    <source>
        <dbReference type="PIRSR" id="PIRSR602403-1"/>
    </source>
</evidence>
<dbReference type="InterPro" id="IPR001128">
    <property type="entry name" value="Cyt_P450"/>
</dbReference>
<keyword evidence="7 9" id="KW-0503">Monooxygenase</keyword>
<dbReference type="SUPFAM" id="SSF48264">
    <property type="entry name" value="Cytochrome P450"/>
    <property type="match status" value="1"/>
</dbReference>
<evidence type="ECO:0000313" key="11">
    <source>
        <dbReference type="Proteomes" id="UP000002212"/>
    </source>
</evidence>
<feature type="binding site" description="axial binding residue" evidence="8">
    <location>
        <position position="410"/>
    </location>
    <ligand>
        <name>heme</name>
        <dbReference type="ChEBI" id="CHEBI:30413"/>
    </ligand>
    <ligandPart>
        <name>Fe</name>
        <dbReference type="ChEBI" id="CHEBI:18248"/>
    </ligandPart>
</feature>
<evidence type="ECO:0000256" key="5">
    <source>
        <dbReference type="ARBA" id="ARBA00023002"/>
    </source>
</evidence>
<dbReference type="InterPro" id="IPR017972">
    <property type="entry name" value="Cyt_P450_CS"/>
</dbReference>
<dbReference type="GO" id="GO:0016705">
    <property type="term" value="F:oxidoreductase activity, acting on paired donors, with incorporation or reduction of molecular oxygen"/>
    <property type="evidence" value="ECO:0007669"/>
    <property type="project" value="InterPro"/>
</dbReference>
<evidence type="ECO:0000256" key="9">
    <source>
        <dbReference type="RuleBase" id="RU000461"/>
    </source>
</evidence>
<dbReference type="KEGG" id="rop:ROP_52600"/>
<reference evidence="10 11" key="1">
    <citation type="submission" date="2009-03" db="EMBL/GenBank/DDBJ databases">
        <title>Comparison of the complete genome sequences of Rhodococcus erythropolis PR4 and Rhodococcus opacus B4.</title>
        <authorList>
            <person name="Takarada H."/>
            <person name="Sekine M."/>
            <person name="Hosoyama A."/>
            <person name="Yamada R."/>
            <person name="Fujisawa T."/>
            <person name="Omata S."/>
            <person name="Shimizu A."/>
            <person name="Tsukatani N."/>
            <person name="Tanikawa S."/>
            <person name="Fujita N."/>
            <person name="Harayama S."/>
        </authorList>
    </citation>
    <scope>NUCLEOTIDE SEQUENCE [LARGE SCALE GENOMIC DNA]</scope>
    <source>
        <strain evidence="10 11">B4</strain>
    </source>
</reference>
<evidence type="ECO:0000256" key="2">
    <source>
        <dbReference type="ARBA" id="ARBA00010617"/>
    </source>
</evidence>
<dbReference type="Proteomes" id="UP000002212">
    <property type="component" value="Chromosome"/>
</dbReference>
<evidence type="ECO:0000256" key="1">
    <source>
        <dbReference type="ARBA" id="ARBA00001971"/>
    </source>
</evidence>
<keyword evidence="3 8" id="KW-0349">Heme</keyword>
<dbReference type="GO" id="GO:0005506">
    <property type="term" value="F:iron ion binding"/>
    <property type="evidence" value="ECO:0007669"/>
    <property type="project" value="InterPro"/>
</dbReference>
<keyword evidence="5 9" id="KW-0560">Oxidoreductase</keyword>
<comment type="cofactor">
    <cofactor evidence="1 8">
        <name>heme</name>
        <dbReference type="ChEBI" id="CHEBI:30413"/>
    </cofactor>
</comment>
<sequence length="464" mass="52523">MASCHIPDEGVPVPKVLAAPPQESTLSPISGNAGFPVIGHSLEYFRDPMGLLQSRWDRYGPVSWLSMAGKRWVTVLGPDGCQAVLQNRDRAFVNSDGWSVLIGPFFHRGLMLLDGDEHLAHRRIMQQAFTRDRLSRYTDALHPAVERGLDAWRPTPGFAVYPALKELTLDLATSIFMGGAEGSTHREMAEVNKAFIDCVQAATSVVRYPLPGTRWKRGIDGRGRLEEFFRRYLPARRAGAGEDLFSALCHIESEDGQRFSDDDVINHMIFLLMAAHDTSTITLSTMMQYLGQHPQWQDRCRRQSAALGTSTPDYGELEELTDLDLVMKECLRLVPPVPVVARRAVQDTEVLGHYIPKGTYMSVVVHFTHHMPEYWPDPERFDPERFAPERREDKVHRYAWEPFGGGVHKCLGMHFAGAEIKTVMHHLLQRFDWRVSPGYVAPLNYTSLPFPSDGQPVDLYHRIH</sequence>
<accession>C1AV17</accession>
<organism evidence="10 11">
    <name type="scientific">Rhodococcus opacus (strain B4)</name>
    <dbReference type="NCBI Taxonomy" id="632772"/>
    <lineage>
        <taxon>Bacteria</taxon>
        <taxon>Bacillati</taxon>
        <taxon>Actinomycetota</taxon>
        <taxon>Actinomycetes</taxon>
        <taxon>Mycobacteriales</taxon>
        <taxon>Nocardiaceae</taxon>
        <taxon>Rhodococcus</taxon>
    </lineage>
</organism>
<dbReference type="Pfam" id="PF00067">
    <property type="entry name" value="p450"/>
    <property type="match status" value="1"/>
</dbReference>
<evidence type="ECO:0000313" key="10">
    <source>
        <dbReference type="EMBL" id="BAH53507.1"/>
    </source>
</evidence>
<evidence type="ECO:0000256" key="3">
    <source>
        <dbReference type="ARBA" id="ARBA00022617"/>
    </source>
</evidence>
<protein>
    <submittedName>
        <fullName evidence="10">Putative cytochrome P450</fullName>
    </submittedName>
</protein>
<dbReference type="HOGENOM" id="CLU_001570_15_0_11"/>
<dbReference type="PRINTS" id="PR00385">
    <property type="entry name" value="P450"/>
</dbReference>
<evidence type="ECO:0000256" key="6">
    <source>
        <dbReference type="ARBA" id="ARBA00023004"/>
    </source>
</evidence>
<evidence type="ECO:0000256" key="7">
    <source>
        <dbReference type="ARBA" id="ARBA00023033"/>
    </source>
</evidence>
<dbReference type="EMBL" id="AP011115">
    <property type="protein sequence ID" value="BAH53507.1"/>
    <property type="molecule type" value="Genomic_DNA"/>
</dbReference>
<keyword evidence="6 8" id="KW-0408">Iron</keyword>
<comment type="similarity">
    <text evidence="2 9">Belongs to the cytochrome P450 family.</text>
</comment>
<dbReference type="PRINTS" id="PR00465">
    <property type="entry name" value="EP450IV"/>
</dbReference>